<dbReference type="Proteomes" id="UP000735541">
    <property type="component" value="Unassembled WGS sequence"/>
</dbReference>
<dbReference type="SUPFAM" id="SSF160631">
    <property type="entry name" value="SMI1/KNR4-like"/>
    <property type="match status" value="1"/>
</dbReference>
<protein>
    <submittedName>
        <fullName evidence="2">SMI1/KNR4 family protein</fullName>
    </submittedName>
</protein>
<sequence length="196" mass="21971">MIEPPRTGVPPVVPPVATSWRRIDARLARHAPARLADLRPPATTGAIDALESRMNLRLPDDLRASLLCHDGDSSYLTVLPCGPLYSTEQIAEVRQMRMEVWEDGKDPDEEKTPWWREHWIPFAGRDGDDSFVDADRGMWRDHLGAAPHAGTACFMGWPSLGTWLHEVAEAMEHHDRPDRVTAVAGPVIGKDGWIDW</sequence>
<dbReference type="PANTHER" id="PTHR47432:SF1">
    <property type="entry name" value="CELL WALL ASSEMBLY REGULATOR SMI1"/>
    <property type="match status" value="1"/>
</dbReference>
<accession>A0ABS6TS24</accession>
<evidence type="ECO:0000259" key="1">
    <source>
        <dbReference type="SMART" id="SM00860"/>
    </source>
</evidence>
<comment type="caution">
    <text evidence="2">The sequence shown here is derived from an EMBL/GenBank/DDBJ whole genome shotgun (WGS) entry which is preliminary data.</text>
</comment>
<keyword evidence="3" id="KW-1185">Reference proteome</keyword>
<dbReference type="InterPro" id="IPR037883">
    <property type="entry name" value="Knr4/Smi1-like_sf"/>
</dbReference>
<evidence type="ECO:0000313" key="3">
    <source>
        <dbReference type="Proteomes" id="UP000735541"/>
    </source>
</evidence>
<dbReference type="SMART" id="SM00860">
    <property type="entry name" value="SMI1_KNR4"/>
    <property type="match status" value="1"/>
</dbReference>
<dbReference type="Pfam" id="PF09346">
    <property type="entry name" value="SMI1_KNR4"/>
    <property type="match status" value="1"/>
</dbReference>
<feature type="domain" description="Knr4/Smi1-like" evidence="1">
    <location>
        <begin position="41"/>
        <end position="166"/>
    </location>
</feature>
<name>A0ABS6TS24_STRHA</name>
<gene>
    <name evidence="2" type="ORF">STHAL_16585</name>
</gene>
<dbReference type="PANTHER" id="PTHR47432">
    <property type="entry name" value="CELL WALL ASSEMBLY REGULATOR SMI1"/>
    <property type="match status" value="1"/>
</dbReference>
<evidence type="ECO:0000313" key="2">
    <source>
        <dbReference type="EMBL" id="MBV7671075.1"/>
    </source>
</evidence>
<proteinExistence type="predicted"/>
<dbReference type="InterPro" id="IPR018958">
    <property type="entry name" value="Knr4/Smi1-like_dom"/>
</dbReference>
<dbReference type="RefSeq" id="WP_228869619.1">
    <property type="nucleotide sequence ID" value="NZ_JAHUVW010000001.1"/>
</dbReference>
<dbReference type="EMBL" id="JAHUVW010000001">
    <property type="protein sequence ID" value="MBV7671075.1"/>
    <property type="molecule type" value="Genomic_DNA"/>
</dbReference>
<dbReference type="InterPro" id="IPR051873">
    <property type="entry name" value="KNR4/SMI1_regulator"/>
</dbReference>
<reference evidence="2 3" key="1">
    <citation type="submission" date="2021-07" db="EMBL/GenBank/DDBJ databases">
        <title>Sequencing Streptomyces halstedii LGO-A4 genome an citrus endophytic actinomycete.</title>
        <authorList>
            <person name="Samborskyy M."/>
            <person name="Scott N."/>
            <person name="Deglau R."/>
            <person name="Dickens S."/>
            <person name="Oliveira L.G."/>
        </authorList>
    </citation>
    <scope>NUCLEOTIDE SEQUENCE [LARGE SCALE GENOMIC DNA]</scope>
    <source>
        <strain evidence="2 3">LGO-A4</strain>
    </source>
</reference>
<organism evidence="2 3">
    <name type="scientific">Streptomyces halstedii</name>
    <dbReference type="NCBI Taxonomy" id="1944"/>
    <lineage>
        <taxon>Bacteria</taxon>
        <taxon>Bacillati</taxon>
        <taxon>Actinomycetota</taxon>
        <taxon>Actinomycetes</taxon>
        <taxon>Kitasatosporales</taxon>
        <taxon>Streptomycetaceae</taxon>
        <taxon>Streptomyces</taxon>
    </lineage>
</organism>